<evidence type="ECO:0000256" key="2">
    <source>
        <dbReference type="ARBA" id="ARBA00022801"/>
    </source>
</evidence>
<sequence>MQPTMADEKHALLPEVATQPSARAGGSGLSWKAKLAFAALGALGWYQLDVALQQGRIIKHGHRHHSDWGSFPHKDDPFHFLPCTNATVPPGLDEAHPLEAWTRLYDPNPNHWSRGNSSQSLYLCGWLDVPLDYTNASDDRIARLAVTKLQHAPKRSKRTMVVEPGGPGGSGTSLVWRKAEQFARKYTDDTFDVLGWDPRGVNVSQPSISCFPYDADRDRWSLLTTRFHREVDPRDAMLKADAMNQAIFEACKRRYGDVAGMLTTAFVARDLDEIRKALTEDHLNGYFISYGTGIGQTYVNMFPHAVGRLMLDGTEYVRDQRRIGGFGWAALDNITAAFEDGLLGECVDAGPDRCKLAQSLPGSSSLPTRSDLITAMDGLFGRLVERPLAGHTEASGPMIISYTQLISLIYGALYNPFGWDALAAGLHELLQGNTSMIAQMLDSWEYNPSMPVAKHSSDELGMLVICSDQYDSPLPPDYDVETNGERWYLDLWKHMVEQSEIGGNGRFLDILPCRQWNATFGAPKEVYRGDLDHDLSAPVLLIAEAYDPATPLRNGRRLLREMGENARLIAHHGYGHSSRDTSTCTDTIMRNYMLHGTLPDQQETQCHADGKPYRYTDAKSSAQLLHEWKISMAETQLLRGKSPRRRRV</sequence>
<dbReference type="OrthoDB" id="425534at2759"/>
<evidence type="ECO:0000313" key="7">
    <source>
        <dbReference type="Proteomes" id="UP000011976"/>
    </source>
</evidence>
<reference evidence="7" key="1">
    <citation type="journal article" date="2013" name="Genome Announc.">
        <title>Genome sequence of the basidiomycetous yeast Pseudozyma antarctica T-34, a producer of the glycolipid biosurfactants mannosylerythritol lipids.</title>
        <authorList>
            <person name="Morita T."/>
            <person name="Koike H."/>
            <person name="Koyama Y."/>
            <person name="Hagiwara H."/>
            <person name="Ito E."/>
            <person name="Fukuoka T."/>
            <person name="Imura T."/>
            <person name="Machida M."/>
            <person name="Kitamoto D."/>
        </authorList>
    </citation>
    <scope>NUCLEOTIDE SEQUENCE [LARGE SCALE GENOMIC DNA]</scope>
    <source>
        <strain evidence="7">T-34</strain>
    </source>
</reference>
<dbReference type="InterPro" id="IPR013595">
    <property type="entry name" value="Pept_S33_TAP-like_C"/>
</dbReference>
<dbReference type="STRING" id="1151754.M9MGJ6"/>
<evidence type="ECO:0000259" key="4">
    <source>
        <dbReference type="Pfam" id="PF00561"/>
    </source>
</evidence>
<comment type="similarity">
    <text evidence="1">Belongs to the peptidase S33 family.</text>
</comment>
<feature type="compositionally biased region" description="Basic and acidic residues" evidence="3">
    <location>
        <begin position="1"/>
        <end position="12"/>
    </location>
</feature>
<dbReference type="AlphaFoldDB" id="M9MGJ6"/>
<name>M9MGJ6_PSEA3</name>
<proteinExistence type="inferred from homology"/>
<keyword evidence="2" id="KW-0378">Hydrolase</keyword>
<dbReference type="GO" id="GO:0016787">
    <property type="term" value="F:hydrolase activity"/>
    <property type="evidence" value="ECO:0007669"/>
    <property type="project" value="UniProtKB-KW"/>
</dbReference>
<feature type="region of interest" description="Disordered" evidence="3">
    <location>
        <begin position="1"/>
        <end position="25"/>
    </location>
</feature>
<dbReference type="SUPFAM" id="SSF53474">
    <property type="entry name" value="alpha/beta-Hydrolases"/>
    <property type="match status" value="1"/>
</dbReference>
<evidence type="ECO:0008006" key="8">
    <source>
        <dbReference type="Google" id="ProtNLM"/>
    </source>
</evidence>
<evidence type="ECO:0000259" key="5">
    <source>
        <dbReference type="Pfam" id="PF08386"/>
    </source>
</evidence>
<dbReference type="Proteomes" id="UP000011976">
    <property type="component" value="Unassembled WGS sequence"/>
</dbReference>
<dbReference type="Pfam" id="PF08386">
    <property type="entry name" value="Abhydrolase_4"/>
    <property type="match status" value="1"/>
</dbReference>
<dbReference type="Pfam" id="PF00561">
    <property type="entry name" value="Abhydrolase_1"/>
    <property type="match status" value="1"/>
</dbReference>
<feature type="domain" description="Peptidase S33 tripeptidyl aminopeptidase-like C-terminal" evidence="5">
    <location>
        <begin position="509"/>
        <end position="606"/>
    </location>
</feature>
<dbReference type="PANTHER" id="PTHR43248:SF25">
    <property type="entry name" value="AB HYDROLASE-1 DOMAIN-CONTAINING PROTEIN-RELATED"/>
    <property type="match status" value="1"/>
</dbReference>
<dbReference type="PANTHER" id="PTHR43248">
    <property type="entry name" value="2-SUCCINYL-6-HYDROXY-2,4-CYCLOHEXADIENE-1-CARBOXYLATE SYNTHASE"/>
    <property type="match status" value="1"/>
</dbReference>
<protein>
    <recommendedName>
        <fullName evidence="8">AB hydrolase-1 domain-containing protein</fullName>
    </recommendedName>
</protein>
<gene>
    <name evidence="6" type="ORF">PANT_15d00004</name>
</gene>
<dbReference type="EMBL" id="DF196781">
    <property type="protein sequence ID" value="GAC75292.1"/>
    <property type="molecule type" value="Genomic_DNA"/>
</dbReference>
<organism evidence="6 7">
    <name type="scientific">Pseudozyma antarctica (strain T-34)</name>
    <name type="common">Yeast</name>
    <name type="synonym">Candida antarctica</name>
    <dbReference type="NCBI Taxonomy" id="1151754"/>
    <lineage>
        <taxon>Eukaryota</taxon>
        <taxon>Fungi</taxon>
        <taxon>Dikarya</taxon>
        <taxon>Basidiomycota</taxon>
        <taxon>Ustilaginomycotina</taxon>
        <taxon>Ustilaginomycetes</taxon>
        <taxon>Ustilaginales</taxon>
        <taxon>Ustilaginaceae</taxon>
        <taxon>Moesziomyces</taxon>
    </lineage>
</organism>
<dbReference type="InterPro" id="IPR051601">
    <property type="entry name" value="Serine_prot/Carboxylest_S33"/>
</dbReference>
<evidence type="ECO:0000313" key="6">
    <source>
        <dbReference type="EMBL" id="GAC75292.1"/>
    </source>
</evidence>
<dbReference type="InterPro" id="IPR029058">
    <property type="entry name" value="AB_hydrolase_fold"/>
</dbReference>
<accession>M9MGJ6</accession>
<dbReference type="Gene3D" id="3.40.50.1820">
    <property type="entry name" value="alpha/beta hydrolase"/>
    <property type="match status" value="1"/>
</dbReference>
<feature type="domain" description="AB hydrolase-1" evidence="4">
    <location>
        <begin position="160"/>
        <end position="319"/>
    </location>
</feature>
<evidence type="ECO:0000256" key="1">
    <source>
        <dbReference type="ARBA" id="ARBA00010088"/>
    </source>
</evidence>
<dbReference type="InterPro" id="IPR000073">
    <property type="entry name" value="AB_hydrolase_1"/>
</dbReference>
<evidence type="ECO:0000256" key="3">
    <source>
        <dbReference type="SAM" id="MobiDB-lite"/>
    </source>
</evidence>